<feature type="domain" description="PUB" evidence="2">
    <location>
        <begin position="224"/>
        <end position="294"/>
    </location>
</feature>
<accession>A0A8J5XW90</accession>
<dbReference type="AlphaFoldDB" id="A0A8J5XW90"/>
<evidence type="ECO:0000313" key="3">
    <source>
        <dbReference type="EMBL" id="KAG8469652.1"/>
    </source>
</evidence>
<feature type="region of interest" description="Disordered" evidence="1">
    <location>
        <begin position="332"/>
        <end position="359"/>
    </location>
</feature>
<organism evidence="3 4">
    <name type="scientific">Diacronema lutheri</name>
    <name type="common">Unicellular marine alga</name>
    <name type="synonym">Monochrysis lutheri</name>
    <dbReference type="NCBI Taxonomy" id="2081491"/>
    <lineage>
        <taxon>Eukaryota</taxon>
        <taxon>Haptista</taxon>
        <taxon>Haptophyta</taxon>
        <taxon>Pavlovophyceae</taxon>
        <taxon>Pavlovales</taxon>
        <taxon>Pavlovaceae</taxon>
        <taxon>Diacronema</taxon>
    </lineage>
</organism>
<feature type="region of interest" description="Disordered" evidence="1">
    <location>
        <begin position="135"/>
        <end position="161"/>
    </location>
</feature>
<gene>
    <name evidence="3" type="ORF">KFE25_006107</name>
</gene>
<dbReference type="Proteomes" id="UP000751190">
    <property type="component" value="Unassembled WGS sequence"/>
</dbReference>
<dbReference type="CDD" id="cd09212">
    <property type="entry name" value="PUB"/>
    <property type="match status" value="1"/>
</dbReference>
<protein>
    <recommendedName>
        <fullName evidence="2">PUB domain-containing protein</fullName>
    </recommendedName>
</protein>
<dbReference type="EMBL" id="JAGTXO010000002">
    <property type="protein sequence ID" value="KAG8469652.1"/>
    <property type="molecule type" value="Genomic_DNA"/>
</dbReference>
<comment type="caution">
    <text evidence="3">The sequence shown here is derived from an EMBL/GenBank/DDBJ whole genome shotgun (WGS) entry which is preliminary data.</text>
</comment>
<feature type="compositionally biased region" description="Basic and acidic residues" evidence="1">
    <location>
        <begin position="142"/>
        <end position="160"/>
    </location>
</feature>
<dbReference type="OMA" id="AHFHADL"/>
<dbReference type="InterPro" id="IPR036339">
    <property type="entry name" value="PUB-like_dom_sf"/>
</dbReference>
<dbReference type="Pfam" id="PF09409">
    <property type="entry name" value="PUB"/>
    <property type="match status" value="1"/>
</dbReference>
<sequence>MTEFTQIQGRLAPLAEALAALDSAAAGAVLDAAAVSDWLSRAADTEREVRHVADRLLTVFRARALETDPGKVVYGAAMRERVLLACRQAEALVERFDAVLAARAYMQGVADALSKADAAAAAEADRSQRAHEKMAAAAREAAAAEERAREQRDAQTRAHEQAAAAKAAAARVLASAAPALPPVAPADTDGAIAAARAAYAGVALDIEQALERVRLACTLPAYADVVQVACLLLSNIQKYPEERGFRSLRLRNQLVHTRVAVHEGGLALLRALGFALGDVEADEPLLLLEEPDVQRQFEEWAGWFERLKANIARLEAELRTLRVAPLPTAVKGAQQLEPTRGRRQGPQVATLHGSSGRSM</sequence>
<evidence type="ECO:0000313" key="4">
    <source>
        <dbReference type="Proteomes" id="UP000751190"/>
    </source>
</evidence>
<dbReference type="InterPro" id="IPR018997">
    <property type="entry name" value="PUB_domain"/>
</dbReference>
<dbReference type="OrthoDB" id="10605658at2759"/>
<dbReference type="Gene3D" id="1.20.58.2190">
    <property type="match status" value="1"/>
</dbReference>
<name>A0A8J5XW90_DIALT</name>
<proteinExistence type="predicted"/>
<evidence type="ECO:0000259" key="2">
    <source>
        <dbReference type="Pfam" id="PF09409"/>
    </source>
</evidence>
<dbReference type="SUPFAM" id="SSF143503">
    <property type="entry name" value="PUG domain-like"/>
    <property type="match status" value="1"/>
</dbReference>
<keyword evidence="4" id="KW-1185">Reference proteome</keyword>
<reference evidence="3" key="1">
    <citation type="submission" date="2021-05" db="EMBL/GenBank/DDBJ databases">
        <title>The genome of the haptophyte Pavlova lutheri (Diacronema luteri, Pavlovales) - a model for lipid biosynthesis in eukaryotic algae.</title>
        <authorList>
            <person name="Hulatt C.J."/>
            <person name="Posewitz M.C."/>
        </authorList>
    </citation>
    <scope>NUCLEOTIDE SEQUENCE</scope>
    <source>
        <strain evidence="3">NIVA-4/92</strain>
    </source>
</reference>
<evidence type="ECO:0000256" key="1">
    <source>
        <dbReference type="SAM" id="MobiDB-lite"/>
    </source>
</evidence>